<feature type="region of interest" description="Disordered" evidence="1">
    <location>
        <begin position="1"/>
        <end position="47"/>
    </location>
</feature>
<reference evidence="3" key="1">
    <citation type="journal article" date="2023" name="Commun. Biol.">
        <title>Genome analysis of Parmales, the sister group of diatoms, reveals the evolutionary specialization of diatoms from phago-mixotrophs to photoautotrophs.</title>
        <authorList>
            <person name="Ban H."/>
            <person name="Sato S."/>
            <person name="Yoshikawa S."/>
            <person name="Yamada K."/>
            <person name="Nakamura Y."/>
            <person name="Ichinomiya M."/>
            <person name="Sato N."/>
            <person name="Blanc-Mathieu R."/>
            <person name="Endo H."/>
            <person name="Kuwata A."/>
            <person name="Ogata H."/>
        </authorList>
    </citation>
    <scope>NUCLEOTIDE SEQUENCE [LARGE SCALE GENOMIC DNA]</scope>
    <source>
        <strain evidence="3">NIES 3700</strain>
    </source>
</reference>
<sequence length="169" mass="17856">MIQNLTEDPTEDPSASTSNARNKPFHDHASPALAPPSPVTAPSRTPPRLRPPPLVSCLFLLVITTLFVVAKAGITKSGENQGTCYARDNCFGTGSADGTYSNNEHCTFTFSDSSDFAVGRFDTESTHDKLIVNGTQYSGTSGPIAGSVTAGQQHTWSSDNSVQKSGFEG</sequence>
<dbReference type="Proteomes" id="UP001165122">
    <property type="component" value="Unassembled WGS sequence"/>
</dbReference>
<feature type="compositionally biased region" description="Pro residues" evidence="1">
    <location>
        <begin position="33"/>
        <end position="47"/>
    </location>
</feature>
<evidence type="ECO:0000313" key="2">
    <source>
        <dbReference type="EMBL" id="GMH56693.1"/>
    </source>
</evidence>
<evidence type="ECO:0000313" key="3">
    <source>
        <dbReference type="Proteomes" id="UP001165122"/>
    </source>
</evidence>
<keyword evidence="3" id="KW-1185">Reference proteome</keyword>
<name>A0A9W6ZT72_9STRA</name>
<feature type="compositionally biased region" description="Polar residues" evidence="1">
    <location>
        <begin position="1"/>
        <end position="21"/>
    </location>
</feature>
<dbReference type="AlphaFoldDB" id="A0A9W6ZT72"/>
<gene>
    <name evidence="2" type="ORF">TrLO_g4276</name>
</gene>
<accession>A0A9W6ZT72</accession>
<evidence type="ECO:0008006" key="4">
    <source>
        <dbReference type="Google" id="ProtNLM"/>
    </source>
</evidence>
<feature type="region of interest" description="Disordered" evidence="1">
    <location>
        <begin position="148"/>
        <end position="169"/>
    </location>
</feature>
<comment type="caution">
    <text evidence="2">The sequence shown here is derived from an EMBL/GenBank/DDBJ whole genome shotgun (WGS) entry which is preliminary data.</text>
</comment>
<dbReference type="EMBL" id="BRXW01000457">
    <property type="protein sequence ID" value="GMH56693.1"/>
    <property type="molecule type" value="Genomic_DNA"/>
</dbReference>
<dbReference type="OrthoDB" id="10462476at2759"/>
<feature type="compositionally biased region" description="Polar residues" evidence="1">
    <location>
        <begin position="149"/>
        <end position="169"/>
    </location>
</feature>
<organism evidence="2 3">
    <name type="scientific">Triparma laevis f. longispina</name>
    <dbReference type="NCBI Taxonomy" id="1714387"/>
    <lineage>
        <taxon>Eukaryota</taxon>
        <taxon>Sar</taxon>
        <taxon>Stramenopiles</taxon>
        <taxon>Ochrophyta</taxon>
        <taxon>Bolidophyceae</taxon>
        <taxon>Parmales</taxon>
        <taxon>Triparmaceae</taxon>
        <taxon>Triparma</taxon>
    </lineage>
</organism>
<proteinExistence type="predicted"/>
<evidence type="ECO:0000256" key="1">
    <source>
        <dbReference type="SAM" id="MobiDB-lite"/>
    </source>
</evidence>
<protein>
    <recommendedName>
        <fullName evidence="4">Lectin</fullName>
    </recommendedName>
</protein>